<keyword evidence="3" id="KW-1185">Reference proteome</keyword>
<dbReference type="SUPFAM" id="SSF52949">
    <property type="entry name" value="Macro domain-like"/>
    <property type="match status" value="1"/>
</dbReference>
<dbReference type="InterPro" id="IPR043472">
    <property type="entry name" value="Macro_dom-like"/>
</dbReference>
<proteinExistence type="predicted"/>
<evidence type="ECO:0000313" key="2">
    <source>
        <dbReference type="EMBL" id="KAF1978495.1"/>
    </source>
</evidence>
<dbReference type="PANTHER" id="PTHR35596:SF1">
    <property type="entry name" value="MICROBIAL-TYPE PARG CATALYTIC DOMAIN-CONTAINING PROTEIN"/>
    <property type="match status" value="1"/>
</dbReference>
<dbReference type="Pfam" id="PF10021">
    <property type="entry name" value="PARG_cat_microb"/>
    <property type="match status" value="1"/>
</dbReference>
<protein>
    <recommendedName>
        <fullName evidence="1">Microbial-type PARG catalytic domain-containing protein</fullName>
    </recommendedName>
</protein>
<feature type="domain" description="Microbial-type PARG catalytic" evidence="1">
    <location>
        <begin position="55"/>
        <end position="143"/>
    </location>
</feature>
<dbReference type="OrthoDB" id="9985428at2759"/>
<dbReference type="AlphaFoldDB" id="A0A6A5VNL0"/>
<organism evidence="2 3">
    <name type="scientific">Bimuria novae-zelandiae CBS 107.79</name>
    <dbReference type="NCBI Taxonomy" id="1447943"/>
    <lineage>
        <taxon>Eukaryota</taxon>
        <taxon>Fungi</taxon>
        <taxon>Dikarya</taxon>
        <taxon>Ascomycota</taxon>
        <taxon>Pezizomycotina</taxon>
        <taxon>Dothideomycetes</taxon>
        <taxon>Pleosporomycetidae</taxon>
        <taxon>Pleosporales</taxon>
        <taxon>Massarineae</taxon>
        <taxon>Didymosphaeriaceae</taxon>
        <taxon>Bimuria</taxon>
    </lineage>
</organism>
<sequence>MLDLATRRRICEDTISRSASIANETPGGSLTSVFISSQLPPLDKSDPSFPNLTLKPIEIHNSDAFELARRFYPSKGKVGVLNLASDIEPAGGWRYTLALTQEEALCYSSTLYTTLKPEWYPWPNLGAGSCAGTFSPDVVVFRDTLDNDLAELPEAQRHVLSVITVAAPCLPKLTADKEQFANASHLEDLREKILLTLRMAAKNGVTSLVLGAMGCGAYRCPPRVVAEEMKKAVERDEFKGWFEVLDFAVYAGGPLGRRNLEVFKKVFGSG</sequence>
<dbReference type="Proteomes" id="UP000800036">
    <property type="component" value="Unassembled WGS sequence"/>
</dbReference>
<dbReference type="EMBL" id="ML976660">
    <property type="protein sequence ID" value="KAF1978495.1"/>
    <property type="molecule type" value="Genomic_DNA"/>
</dbReference>
<dbReference type="PANTHER" id="PTHR35596">
    <property type="entry name" value="DUF2263 DOMAIN-CONTAINING PROTEIN"/>
    <property type="match status" value="1"/>
</dbReference>
<dbReference type="InterPro" id="IPR012664">
    <property type="entry name" value="CHP02452"/>
</dbReference>
<dbReference type="PIRSF" id="PIRSF014899">
    <property type="entry name" value="UCP014899"/>
    <property type="match status" value="1"/>
</dbReference>
<name>A0A6A5VNL0_9PLEO</name>
<evidence type="ECO:0000259" key="1">
    <source>
        <dbReference type="Pfam" id="PF10021"/>
    </source>
</evidence>
<dbReference type="Gene3D" id="3.40.220.10">
    <property type="entry name" value="Leucine Aminopeptidase, subunit E, domain 1"/>
    <property type="match status" value="1"/>
</dbReference>
<reference evidence="2" key="1">
    <citation type="journal article" date="2020" name="Stud. Mycol.">
        <title>101 Dothideomycetes genomes: a test case for predicting lifestyles and emergence of pathogens.</title>
        <authorList>
            <person name="Haridas S."/>
            <person name="Albert R."/>
            <person name="Binder M."/>
            <person name="Bloem J."/>
            <person name="Labutti K."/>
            <person name="Salamov A."/>
            <person name="Andreopoulos B."/>
            <person name="Baker S."/>
            <person name="Barry K."/>
            <person name="Bills G."/>
            <person name="Bluhm B."/>
            <person name="Cannon C."/>
            <person name="Castanera R."/>
            <person name="Culley D."/>
            <person name="Daum C."/>
            <person name="Ezra D."/>
            <person name="Gonzalez J."/>
            <person name="Henrissat B."/>
            <person name="Kuo A."/>
            <person name="Liang C."/>
            <person name="Lipzen A."/>
            <person name="Lutzoni F."/>
            <person name="Magnuson J."/>
            <person name="Mondo S."/>
            <person name="Nolan M."/>
            <person name="Ohm R."/>
            <person name="Pangilinan J."/>
            <person name="Park H.-J."/>
            <person name="Ramirez L."/>
            <person name="Alfaro M."/>
            <person name="Sun H."/>
            <person name="Tritt A."/>
            <person name="Yoshinaga Y."/>
            <person name="Zwiers L.-H."/>
            <person name="Turgeon B."/>
            <person name="Goodwin S."/>
            <person name="Spatafora J."/>
            <person name="Crous P."/>
            <person name="Grigoriev I."/>
        </authorList>
    </citation>
    <scope>NUCLEOTIDE SEQUENCE</scope>
    <source>
        <strain evidence="2">CBS 107.79</strain>
    </source>
</reference>
<dbReference type="NCBIfam" id="TIGR02452">
    <property type="entry name" value="TIGR02452 family protein"/>
    <property type="match status" value="1"/>
</dbReference>
<evidence type="ECO:0000313" key="3">
    <source>
        <dbReference type="Proteomes" id="UP000800036"/>
    </source>
</evidence>
<gene>
    <name evidence="2" type="ORF">BU23DRAFT_549924</name>
</gene>
<dbReference type="InterPro" id="IPR019261">
    <property type="entry name" value="PARG_cat_microbial"/>
</dbReference>
<accession>A0A6A5VNL0</accession>